<proteinExistence type="predicted"/>
<name>A0AAN7Z8R7_9PEZI</name>
<gene>
    <name evidence="2" type="ORF">RRF57_009081</name>
</gene>
<dbReference type="EMBL" id="JAWHQM010000031">
    <property type="protein sequence ID" value="KAK5633367.1"/>
    <property type="molecule type" value="Genomic_DNA"/>
</dbReference>
<evidence type="ECO:0000256" key="1">
    <source>
        <dbReference type="SAM" id="MobiDB-lite"/>
    </source>
</evidence>
<organism evidence="2 3">
    <name type="scientific">Xylaria bambusicola</name>
    <dbReference type="NCBI Taxonomy" id="326684"/>
    <lineage>
        <taxon>Eukaryota</taxon>
        <taxon>Fungi</taxon>
        <taxon>Dikarya</taxon>
        <taxon>Ascomycota</taxon>
        <taxon>Pezizomycotina</taxon>
        <taxon>Sordariomycetes</taxon>
        <taxon>Xylariomycetidae</taxon>
        <taxon>Xylariales</taxon>
        <taxon>Xylariaceae</taxon>
        <taxon>Xylaria</taxon>
    </lineage>
</organism>
<dbReference type="AlphaFoldDB" id="A0AAN7Z8R7"/>
<reference evidence="2 3" key="1">
    <citation type="submission" date="2023-10" db="EMBL/GenBank/DDBJ databases">
        <title>Draft genome sequence of Xylaria bambusicola isolate GMP-LS, the root and basal stem rot pathogen of sugarcane in Indonesia.</title>
        <authorList>
            <person name="Selvaraj P."/>
            <person name="Muralishankar V."/>
            <person name="Muruganantham S."/>
            <person name="Sp S."/>
            <person name="Haryani S."/>
            <person name="Lau K.J.X."/>
            <person name="Naqvi N.I."/>
        </authorList>
    </citation>
    <scope>NUCLEOTIDE SEQUENCE [LARGE SCALE GENOMIC DNA]</scope>
    <source>
        <strain evidence="2">GMP-LS</strain>
    </source>
</reference>
<feature type="region of interest" description="Disordered" evidence="1">
    <location>
        <begin position="1"/>
        <end position="40"/>
    </location>
</feature>
<dbReference type="Proteomes" id="UP001305414">
    <property type="component" value="Unassembled WGS sequence"/>
</dbReference>
<comment type="caution">
    <text evidence="2">The sequence shown here is derived from an EMBL/GenBank/DDBJ whole genome shotgun (WGS) entry which is preliminary data.</text>
</comment>
<keyword evidence="3" id="KW-1185">Reference proteome</keyword>
<feature type="compositionally biased region" description="Polar residues" evidence="1">
    <location>
        <begin position="7"/>
        <end position="40"/>
    </location>
</feature>
<accession>A0AAN7Z8R7</accession>
<sequence>MPPNVIHLSSNGGSSPSRTNISTSTSNLFMDTSTPSTSSQHTIDMYPIIQSISSSVPLIYFEHHHEDRLMGFFAGLARPSPQHARQAYNGYLTFQYAQKAVLLGVGAWSDGEVYHT</sequence>
<protein>
    <submittedName>
        <fullName evidence="2">Uncharacterized protein</fullName>
    </submittedName>
</protein>
<evidence type="ECO:0000313" key="3">
    <source>
        <dbReference type="Proteomes" id="UP001305414"/>
    </source>
</evidence>
<evidence type="ECO:0000313" key="2">
    <source>
        <dbReference type="EMBL" id="KAK5633367.1"/>
    </source>
</evidence>